<accession>M0F3Y3</accession>
<dbReference type="Proteomes" id="UP000011526">
    <property type="component" value="Unassembled WGS sequence"/>
</dbReference>
<dbReference type="InterPro" id="IPR040783">
    <property type="entry name" value="VLRF1"/>
</dbReference>
<keyword evidence="4" id="KW-1185">Reference proteome</keyword>
<dbReference type="EMBL" id="AOJM01000006">
    <property type="protein sequence ID" value="ELZ53897.1"/>
    <property type="molecule type" value="Genomic_DNA"/>
</dbReference>
<protein>
    <recommendedName>
        <fullName evidence="2">Actinobacteria/chloroflexi VLRF1 release factor domain-containing protein</fullName>
    </recommendedName>
</protein>
<proteinExistence type="predicted"/>
<evidence type="ECO:0000313" key="4">
    <source>
        <dbReference type="Proteomes" id="UP000011526"/>
    </source>
</evidence>
<feature type="domain" description="Actinobacteria/chloroflexi VLRF1 release factor" evidence="2">
    <location>
        <begin position="208"/>
        <end position="329"/>
    </location>
</feature>
<feature type="region of interest" description="Disordered" evidence="1">
    <location>
        <begin position="49"/>
        <end position="75"/>
    </location>
</feature>
<dbReference type="InterPro" id="IPR042226">
    <property type="entry name" value="eFR1_2_sf"/>
</dbReference>
<comment type="caution">
    <text evidence="3">The sequence shown here is derived from an EMBL/GenBank/DDBJ whole genome shotgun (WGS) entry which is preliminary data.</text>
</comment>
<sequence>MARRADGPESGVRLRRRRTFYVAAGREFGMIDRLLGRAELKERIEELEEEKRHLERRAEAEEERRSDAVADRQRAEERVNELEHRIESLEERLERAEGTEASVEFRRVSDRSGSRLADVLDRFRSVESDDPEGLLAAYVPDADSVPATVSDWFGDRTELVRRAAPAVVLADDTGAVSAALTPPIEPEPFDRWGDEFRLDDAWFRPTGRFAFALVRSDVFAVGTYEGDERVAFEGFTSDVKEAHSKGGFSQGRFERRREGQIDDHLKKANETLAGVADGDDVDRVIAVGERSVLGRVRDRADVTDVSDATGKPEAALDDAFRDFWRVRVRAI</sequence>
<dbReference type="SUPFAM" id="SSF53137">
    <property type="entry name" value="Translational machinery components"/>
    <property type="match status" value="1"/>
</dbReference>
<reference evidence="3 4" key="1">
    <citation type="journal article" date="2014" name="PLoS Genet.">
        <title>Phylogenetically driven sequencing of extremely halophilic archaea reveals strategies for static and dynamic osmo-response.</title>
        <authorList>
            <person name="Becker E.A."/>
            <person name="Seitzer P.M."/>
            <person name="Tritt A."/>
            <person name="Larsen D."/>
            <person name="Krusor M."/>
            <person name="Yao A.I."/>
            <person name="Wu D."/>
            <person name="Madern D."/>
            <person name="Eisen J.A."/>
            <person name="Darling A.E."/>
            <person name="Facciotti M.T."/>
        </authorList>
    </citation>
    <scope>NUCLEOTIDE SEQUENCE [LARGE SCALE GENOMIC DNA]</scope>
    <source>
        <strain evidence="3 4">JCM 9100</strain>
    </source>
</reference>
<dbReference type="AlphaFoldDB" id="M0F3Y3"/>
<name>M0F3Y3_9EURY</name>
<dbReference type="Pfam" id="PF18859">
    <property type="entry name" value="acVLRF1"/>
    <property type="match status" value="1"/>
</dbReference>
<dbReference type="Gene3D" id="3.30.420.60">
    <property type="entry name" value="eRF1 domain 2"/>
    <property type="match status" value="1"/>
</dbReference>
<gene>
    <name evidence="3" type="ORF">C465_00809</name>
</gene>
<evidence type="ECO:0000259" key="2">
    <source>
        <dbReference type="Pfam" id="PF18859"/>
    </source>
</evidence>
<dbReference type="Gene3D" id="1.20.5.340">
    <property type="match status" value="1"/>
</dbReference>
<evidence type="ECO:0000256" key="1">
    <source>
        <dbReference type="SAM" id="MobiDB-lite"/>
    </source>
</evidence>
<organism evidence="3 4">
    <name type="scientific">Halorubrum distributum JCM 9100</name>
    <dbReference type="NCBI Taxonomy" id="1227467"/>
    <lineage>
        <taxon>Archaea</taxon>
        <taxon>Methanobacteriati</taxon>
        <taxon>Methanobacteriota</taxon>
        <taxon>Stenosarchaea group</taxon>
        <taxon>Halobacteria</taxon>
        <taxon>Halobacteriales</taxon>
        <taxon>Haloferacaceae</taxon>
        <taxon>Halorubrum</taxon>
        <taxon>Halorubrum distributum group</taxon>
    </lineage>
</organism>
<dbReference type="PATRIC" id="fig|1227467.4.peg.159"/>
<evidence type="ECO:0000313" key="3">
    <source>
        <dbReference type="EMBL" id="ELZ53897.1"/>
    </source>
</evidence>